<keyword evidence="2" id="KW-1185">Reference proteome</keyword>
<accession>A0A7W6K5H2</accession>
<sequence>MNDQLRWPHLPVMAGFRQRDLDKYEKFLNSSPADRAKFLESVHPYEVKFYEQLLMTRIDYEIADEKSGSIADERVVRNPERYGKKC</sequence>
<gene>
    <name evidence="1" type="ORF">GGQ66_002961</name>
</gene>
<comment type="caution">
    <text evidence="1">The sequence shown here is derived from an EMBL/GenBank/DDBJ whole genome shotgun (WGS) entry which is preliminary data.</text>
</comment>
<reference evidence="1 2" key="1">
    <citation type="submission" date="2020-08" db="EMBL/GenBank/DDBJ databases">
        <title>Genomic Encyclopedia of Type Strains, Phase IV (KMG-IV): sequencing the most valuable type-strain genomes for metagenomic binning, comparative biology and taxonomic classification.</title>
        <authorList>
            <person name="Goeker M."/>
        </authorList>
    </citation>
    <scope>NUCLEOTIDE SEQUENCE [LARGE SCALE GENOMIC DNA]</scope>
    <source>
        <strain evidence="1 2">DSM 26385</strain>
    </source>
</reference>
<dbReference type="EMBL" id="JACIDU010000011">
    <property type="protein sequence ID" value="MBB4104387.1"/>
    <property type="molecule type" value="Genomic_DNA"/>
</dbReference>
<protein>
    <submittedName>
        <fullName evidence="1">Uncharacterized protein</fullName>
    </submittedName>
</protein>
<dbReference type="AlphaFoldDB" id="A0A7W6K5H2"/>
<dbReference type="RefSeq" id="WP_183793466.1">
    <property type="nucleotide sequence ID" value="NZ_JACIDU010000011.1"/>
</dbReference>
<organism evidence="1 2">
    <name type="scientific">Allorhizobium borbori</name>
    <dbReference type="NCBI Taxonomy" id="485907"/>
    <lineage>
        <taxon>Bacteria</taxon>
        <taxon>Pseudomonadati</taxon>
        <taxon>Pseudomonadota</taxon>
        <taxon>Alphaproteobacteria</taxon>
        <taxon>Hyphomicrobiales</taxon>
        <taxon>Rhizobiaceae</taxon>
        <taxon>Rhizobium/Agrobacterium group</taxon>
        <taxon>Allorhizobium</taxon>
    </lineage>
</organism>
<proteinExistence type="predicted"/>
<evidence type="ECO:0000313" key="2">
    <source>
        <dbReference type="Proteomes" id="UP000584824"/>
    </source>
</evidence>
<evidence type="ECO:0000313" key="1">
    <source>
        <dbReference type="EMBL" id="MBB4104387.1"/>
    </source>
</evidence>
<dbReference type="Proteomes" id="UP000584824">
    <property type="component" value="Unassembled WGS sequence"/>
</dbReference>
<name>A0A7W6K5H2_9HYPH</name>